<dbReference type="InterPro" id="IPR008756">
    <property type="entry name" value="Peptidase_M56"/>
</dbReference>
<evidence type="ECO:0000259" key="1">
    <source>
        <dbReference type="Pfam" id="PF05569"/>
    </source>
</evidence>
<dbReference type="Proteomes" id="UP000266177">
    <property type="component" value="Unassembled WGS sequence"/>
</dbReference>
<dbReference type="OrthoDB" id="9762883at2"/>
<dbReference type="AlphaFoldDB" id="A0A3A3GEU9"/>
<feature type="domain" description="Peptidase M56" evidence="1">
    <location>
        <begin position="5"/>
        <end position="56"/>
    </location>
</feature>
<dbReference type="EMBL" id="QYZD01000016">
    <property type="protein sequence ID" value="RJG22496.1"/>
    <property type="molecule type" value="Genomic_DNA"/>
</dbReference>
<organism evidence="2 3">
    <name type="scientific">Paenibacillus thiaminolyticus</name>
    <name type="common">Bacillus thiaminolyticus</name>
    <dbReference type="NCBI Taxonomy" id="49283"/>
    <lineage>
        <taxon>Bacteria</taxon>
        <taxon>Bacillati</taxon>
        <taxon>Bacillota</taxon>
        <taxon>Bacilli</taxon>
        <taxon>Bacillales</taxon>
        <taxon>Paenibacillaceae</taxon>
        <taxon>Paenibacillus</taxon>
    </lineage>
</organism>
<evidence type="ECO:0000313" key="2">
    <source>
        <dbReference type="EMBL" id="RJG22496.1"/>
    </source>
</evidence>
<gene>
    <name evidence="2" type="ORF">DQX05_17780</name>
</gene>
<reference evidence="2 3" key="1">
    <citation type="submission" date="2018-09" db="EMBL/GenBank/DDBJ databases">
        <title>Paenibacillus SK2017-BO5.</title>
        <authorList>
            <person name="Piskunova J.V."/>
            <person name="Dubiley S.A."/>
            <person name="Severinov K.V."/>
        </authorList>
    </citation>
    <scope>NUCLEOTIDE SEQUENCE [LARGE SCALE GENOMIC DNA]</scope>
    <source>
        <strain evidence="2 3">BO5</strain>
    </source>
</reference>
<name>A0A3A3GEU9_PANTH</name>
<comment type="caution">
    <text evidence="2">The sequence shown here is derived from an EMBL/GenBank/DDBJ whole genome shotgun (WGS) entry which is preliminary data.</text>
</comment>
<evidence type="ECO:0000313" key="3">
    <source>
        <dbReference type="Proteomes" id="UP000266177"/>
    </source>
</evidence>
<sequence length="65" mass="7359">MIGSLVSAVHWMNPFVWFMLRQMKADRELACDACVLEALGEEEAVPYGMTIIGCIFSWLIPRLVV</sequence>
<accession>A0A3A3GEU9</accession>
<proteinExistence type="predicted"/>
<dbReference type="Pfam" id="PF05569">
    <property type="entry name" value="Peptidase_M56"/>
    <property type="match status" value="1"/>
</dbReference>
<protein>
    <recommendedName>
        <fullName evidence="1">Peptidase M56 domain-containing protein</fullName>
    </recommendedName>
</protein>